<comment type="catalytic activity">
    <reaction evidence="9">
        <text>GTP + H2O = GDP + phosphate + H(+)</text>
        <dbReference type="Rhea" id="RHEA:19669"/>
        <dbReference type="ChEBI" id="CHEBI:15377"/>
        <dbReference type="ChEBI" id="CHEBI:15378"/>
        <dbReference type="ChEBI" id="CHEBI:37565"/>
        <dbReference type="ChEBI" id="CHEBI:43474"/>
        <dbReference type="ChEBI" id="CHEBI:58189"/>
    </reaction>
    <physiologicalReaction direction="left-to-right" evidence="9">
        <dbReference type="Rhea" id="RHEA:19670"/>
    </physiologicalReaction>
</comment>
<keyword evidence="6" id="KW-0067">ATP-binding</keyword>
<evidence type="ECO:0000256" key="2">
    <source>
        <dbReference type="ARBA" id="ARBA00022517"/>
    </source>
</evidence>
<dbReference type="GO" id="GO:0005654">
    <property type="term" value="C:nucleoplasm"/>
    <property type="evidence" value="ECO:0007669"/>
    <property type="project" value="UniProtKB-ARBA"/>
</dbReference>
<evidence type="ECO:0000256" key="7">
    <source>
        <dbReference type="ARBA" id="ARBA00023134"/>
    </source>
</evidence>
<evidence type="ECO:0000256" key="4">
    <source>
        <dbReference type="ARBA" id="ARBA00022741"/>
    </source>
</evidence>
<proteinExistence type="inferred from homology"/>
<evidence type="ECO:0000256" key="10">
    <source>
        <dbReference type="ARBA" id="ARBA00061391"/>
    </source>
</evidence>
<dbReference type="PROSITE" id="PS51714">
    <property type="entry name" value="G_BMS1"/>
    <property type="match status" value="1"/>
</dbReference>
<dbReference type="PANTHER" id="PTHR12858">
    <property type="entry name" value="RIBOSOME BIOGENESIS PROTEIN"/>
    <property type="match status" value="1"/>
</dbReference>
<evidence type="ECO:0000256" key="5">
    <source>
        <dbReference type="ARBA" id="ARBA00022801"/>
    </source>
</evidence>
<dbReference type="InterPro" id="IPR039761">
    <property type="entry name" value="Bms1/Tsr1"/>
</dbReference>
<dbReference type="EMBL" id="AZIL01000344">
    <property type="protein sequence ID" value="EWM28338.1"/>
    <property type="molecule type" value="Genomic_DNA"/>
</dbReference>
<comment type="similarity">
    <text evidence="10">Belongs to the TRAFAC class translation factor GTPase superfamily. Bms1-like GTPase family. BMS1 subfamily.</text>
</comment>
<evidence type="ECO:0000256" key="1">
    <source>
        <dbReference type="ARBA" id="ARBA00004604"/>
    </source>
</evidence>
<reference evidence="13 14" key="1">
    <citation type="journal article" date="2014" name="Mol. Plant">
        <title>Chromosome Scale Genome Assembly and Transcriptome Profiling of Nannochloropsis gaditana in Nitrogen Depletion.</title>
        <authorList>
            <person name="Corteggiani Carpinelli E."/>
            <person name="Telatin A."/>
            <person name="Vitulo N."/>
            <person name="Forcato C."/>
            <person name="D'Angelo M."/>
            <person name="Schiavon R."/>
            <person name="Vezzi A."/>
            <person name="Giacometti G.M."/>
            <person name="Morosinotto T."/>
            <person name="Valle G."/>
        </authorList>
    </citation>
    <scope>NUCLEOTIDE SEQUENCE [LARGE SCALE GENOMIC DNA]</scope>
    <source>
        <strain evidence="13 14">B-31</strain>
    </source>
</reference>
<evidence type="ECO:0000256" key="11">
    <source>
        <dbReference type="SAM" id="MobiDB-lite"/>
    </source>
</evidence>
<dbReference type="FunFam" id="3.40.50.300:FF:000105">
    <property type="entry name" value="BMS1 ribosome biogenesis factor"/>
    <property type="match status" value="1"/>
</dbReference>
<organism evidence="13 14">
    <name type="scientific">Nannochloropsis gaditana</name>
    <dbReference type="NCBI Taxonomy" id="72520"/>
    <lineage>
        <taxon>Eukaryota</taxon>
        <taxon>Sar</taxon>
        <taxon>Stramenopiles</taxon>
        <taxon>Ochrophyta</taxon>
        <taxon>Eustigmatophyceae</taxon>
        <taxon>Eustigmatales</taxon>
        <taxon>Monodopsidaceae</taxon>
        <taxon>Nannochloropsis</taxon>
    </lineage>
</organism>
<protein>
    <submittedName>
        <fullName evidence="13">Ribosome biogenesis protein bms1-like protein</fullName>
    </submittedName>
</protein>
<sequence length="248" mass="27911">MGDSTLVQDVHKGHRPRQAGAKAKKKEAHQKKKKGLSTERHNPRAFSVANIKRTQRNTQRNLDRAQQKEHVPLVDRTEALPPPSLVVVMGPKGCGKSTLIRSLVKYYTRQNLSDVLGPITVVAGKAKRLTFFECPGDDLCAMLDLAKTADLVLLMVDGSFGFEMETFEFLNMLQTHGFPKVMGVMSHLDGLKNNKALGKTKKRLKQRFWTEIYQGAKMFYLSGVINHKYLKGEIRNITLYISRMVGGK</sequence>
<dbReference type="GO" id="GO:0032040">
    <property type="term" value="C:small-subunit processome"/>
    <property type="evidence" value="ECO:0007669"/>
    <property type="project" value="UniProtKB-ARBA"/>
</dbReference>
<evidence type="ECO:0000256" key="3">
    <source>
        <dbReference type="ARBA" id="ARBA00022553"/>
    </source>
</evidence>
<evidence type="ECO:0000259" key="12">
    <source>
        <dbReference type="PROSITE" id="PS51714"/>
    </source>
</evidence>
<name>W7TXR8_9STRA</name>
<keyword evidence="7" id="KW-0342">GTP-binding</keyword>
<keyword evidence="14" id="KW-1185">Reference proteome</keyword>
<dbReference type="Proteomes" id="UP000019335">
    <property type="component" value="Chromosome 5"/>
</dbReference>
<feature type="domain" description="Bms1-type G" evidence="12">
    <location>
        <begin position="81"/>
        <end position="243"/>
    </location>
</feature>
<feature type="non-terminal residue" evidence="13">
    <location>
        <position position="248"/>
    </location>
</feature>
<dbReference type="GO" id="GO:0005525">
    <property type="term" value="F:GTP binding"/>
    <property type="evidence" value="ECO:0007669"/>
    <property type="project" value="UniProtKB-KW"/>
</dbReference>
<keyword evidence="4" id="KW-0547">Nucleotide-binding</keyword>
<dbReference type="InterPro" id="IPR030387">
    <property type="entry name" value="G_Bms1/Tsr1_dom"/>
</dbReference>
<dbReference type="GO" id="GO:0030686">
    <property type="term" value="C:90S preribosome"/>
    <property type="evidence" value="ECO:0007669"/>
    <property type="project" value="TreeGrafter"/>
</dbReference>
<keyword evidence="2" id="KW-0690">Ribosome biogenesis</keyword>
<dbReference type="SUPFAM" id="SSF52540">
    <property type="entry name" value="P-loop containing nucleoside triphosphate hydrolases"/>
    <property type="match status" value="1"/>
</dbReference>
<dbReference type="GO" id="GO:0000479">
    <property type="term" value="P:endonucleolytic cleavage of tricistronic rRNA transcript (SSU-rRNA, 5.8S rRNA, LSU-rRNA)"/>
    <property type="evidence" value="ECO:0007669"/>
    <property type="project" value="TreeGrafter"/>
</dbReference>
<dbReference type="InterPro" id="IPR027417">
    <property type="entry name" value="P-loop_NTPase"/>
</dbReference>
<evidence type="ECO:0000256" key="6">
    <source>
        <dbReference type="ARBA" id="ARBA00022840"/>
    </source>
</evidence>
<keyword evidence="3" id="KW-0597">Phosphoprotein</keyword>
<dbReference type="AlphaFoldDB" id="W7TXR8"/>
<feature type="region of interest" description="Disordered" evidence="11">
    <location>
        <begin position="1"/>
        <end position="44"/>
    </location>
</feature>
<evidence type="ECO:0000313" key="13">
    <source>
        <dbReference type="EMBL" id="EWM28338.1"/>
    </source>
</evidence>
<dbReference type="GO" id="GO:0034511">
    <property type="term" value="F:U3 snoRNA binding"/>
    <property type="evidence" value="ECO:0007669"/>
    <property type="project" value="TreeGrafter"/>
</dbReference>
<dbReference type="GO" id="GO:0005524">
    <property type="term" value="F:ATP binding"/>
    <property type="evidence" value="ECO:0007669"/>
    <property type="project" value="UniProtKB-KW"/>
</dbReference>
<evidence type="ECO:0000256" key="9">
    <source>
        <dbReference type="ARBA" id="ARBA00049117"/>
    </source>
</evidence>
<evidence type="ECO:0000256" key="8">
    <source>
        <dbReference type="ARBA" id="ARBA00023242"/>
    </source>
</evidence>
<feature type="compositionally biased region" description="Basic residues" evidence="11">
    <location>
        <begin position="12"/>
        <end position="35"/>
    </location>
</feature>
<dbReference type="OrthoDB" id="10260897at2759"/>
<comment type="subcellular location">
    <subcellularLocation>
        <location evidence="1">Nucleus</location>
        <location evidence="1">Nucleolus</location>
    </subcellularLocation>
</comment>
<keyword evidence="8" id="KW-0539">Nucleus</keyword>
<accession>W7TXR8</accession>
<dbReference type="GO" id="GO:0003924">
    <property type="term" value="F:GTPase activity"/>
    <property type="evidence" value="ECO:0007669"/>
    <property type="project" value="TreeGrafter"/>
</dbReference>
<keyword evidence="5" id="KW-0378">Hydrolase</keyword>
<dbReference type="PANTHER" id="PTHR12858:SF2">
    <property type="entry name" value="RIBOSOME BIOGENESIS PROTEIN BMS1 HOMOLOG"/>
    <property type="match status" value="1"/>
</dbReference>
<evidence type="ECO:0000313" key="14">
    <source>
        <dbReference type="Proteomes" id="UP000019335"/>
    </source>
</evidence>
<dbReference type="GO" id="GO:0000462">
    <property type="term" value="P:maturation of SSU-rRNA from tricistronic rRNA transcript (SSU-rRNA, 5.8S rRNA, LSU-rRNA)"/>
    <property type="evidence" value="ECO:0007669"/>
    <property type="project" value="TreeGrafter"/>
</dbReference>
<dbReference type="Gene3D" id="3.40.50.300">
    <property type="entry name" value="P-loop containing nucleotide triphosphate hydrolases"/>
    <property type="match status" value="1"/>
</dbReference>
<comment type="caution">
    <text evidence="13">The sequence shown here is derived from an EMBL/GenBank/DDBJ whole genome shotgun (WGS) entry which is preliminary data.</text>
</comment>
<gene>
    <name evidence="13" type="ORF">Naga_100367g7</name>
</gene>